<evidence type="ECO:0000256" key="4">
    <source>
        <dbReference type="ARBA" id="ARBA00022825"/>
    </source>
</evidence>
<evidence type="ECO:0000256" key="1">
    <source>
        <dbReference type="ARBA" id="ARBA00009179"/>
    </source>
</evidence>
<evidence type="ECO:0000256" key="2">
    <source>
        <dbReference type="ARBA" id="ARBA00022670"/>
    </source>
</evidence>
<comment type="similarity">
    <text evidence="1 5">Belongs to the peptidase S41A family.</text>
</comment>
<dbReference type="InterPro" id="IPR001478">
    <property type="entry name" value="PDZ"/>
</dbReference>
<dbReference type="Gene3D" id="3.30.750.44">
    <property type="match status" value="1"/>
</dbReference>
<evidence type="ECO:0000259" key="7">
    <source>
        <dbReference type="PROSITE" id="PS50106"/>
    </source>
</evidence>
<dbReference type="Gene3D" id="2.30.42.10">
    <property type="match status" value="1"/>
</dbReference>
<evidence type="ECO:0000313" key="9">
    <source>
        <dbReference type="Proteomes" id="UP000552864"/>
    </source>
</evidence>
<keyword evidence="3 5" id="KW-0378">Hydrolase</keyword>
<dbReference type="GO" id="GO:0004175">
    <property type="term" value="F:endopeptidase activity"/>
    <property type="evidence" value="ECO:0007669"/>
    <property type="project" value="TreeGrafter"/>
</dbReference>
<keyword evidence="9" id="KW-1185">Reference proteome</keyword>
<dbReference type="Gene3D" id="3.90.226.10">
    <property type="entry name" value="2-enoyl-CoA Hydratase, Chain A, domain 1"/>
    <property type="match status" value="1"/>
</dbReference>
<dbReference type="InterPro" id="IPR020992">
    <property type="entry name" value="Tail_Prtase_C"/>
</dbReference>
<evidence type="ECO:0000256" key="3">
    <source>
        <dbReference type="ARBA" id="ARBA00022801"/>
    </source>
</evidence>
<dbReference type="RefSeq" id="WP_168737745.1">
    <property type="nucleotide sequence ID" value="NZ_JABAHZ010000001.1"/>
</dbReference>
<dbReference type="PROSITE" id="PS50106">
    <property type="entry name" value="PDZ"/>
    <property type="match status" value="1"/>
</dbReference>
<dbReference type="InterPro" id="IPR029045">
    <property type="entry name" value="ClpP/crotonase-like_dom_sf"/>
</dbReference>
<name>A0A847SM05_9BACT</name>
<dbReference type="GO" id="GO:0007165">
    <property type="term" value="P:signal transduction"/>
    <property type="evidence" value="ECO:0007669"/>
    <property type="project" value="TreeGrafter"/>
</dbReference>
<feature type="signal peptide" evidence="6">
    <location>
        <begin position="1"/>
        <end position="23"/>
    </location>
</feature>
<dbReference type="InterPro" id="IPR004447">
    <property type="entry name" value="Peptidase_S41A"/>
</dbReference>
<dbReference type="EMBL" id="JABAHZ010000001">
    <property type="protein sequence ID" value="NLR78406.1"/>
    <property type="molecule type" value="Genomic_DNA"/>
</dbReference>
<organism evidence="8 9">
    <name type="scientific">Chitinophaga eiseniae</name>
    <dbReference type="NCBI Taxonomy" id="634771"/>
    <lineage>
        <taxon>Bacteria</taxon>
        <taxon>Pseudomonadati</taxon>
        <taxon>Bacteroidota</taxon>
        <taxon>Chitinophagia</taxon>
        <taxon>Chitinophagales</taxon>
        <taxon>Chitinophagaceae</taxon>
        <taxon>Chitinophaga</taxon>
    </lineage>
</organism>
<feature type="chain" id="PRO_5033030299" evidence="6">
    <location>
        <begin position="24"/>
        <end position="685"/>
    </location>
</feature>
<reference evidence="8 9" key="1">
    <citation type="submission" date="2020-04" db="EMBL/GenBank/DDBJ databases">
        <authorList>
            <person name="Yin C."/>
        </authorList>
    </citation>
    <scope>NUCLEOTIDE SEQUENCE [LARGE SCALE GENOMIC DNA]</scope>
    <source>
        <strain evidence="8 9">Ak56</strain>
    </source>
</reference>
<protein>
    <submittedName>
        <fullName evidence="8">Carboxy terminal-processing peptidase</fullName>
    </submittedName>
</protein>
<dbReference type="Pfam" id="PF17804">
    <property type="entry name" value="TSP_NTD"/>
    <property type="match status" value="1"/>
</dbReference>
<dbReference type="PANTHER" id="PTHR32060:SF22">
    <property type="entry name" value="CARBOXYL-TERMINAL-PROCESSING PEPTIDASE 3, CHLOROPLASTIC"/>
    <property type="match status" value="1"/>
</dbReference>
<dbReference type="SMART" id="SM00245">
    <property type="entry name" value="TSPc"/>
    <property type="match status" value="1"/>
</dbReference>
<dbReference type="AlphaFoldDB" id="A0A847SM05"/>
<comment type="caution">
    <text evidence="8">The sequence shown here is derived from an EMBL/GenBank/DDBJ whole genome shotgun (WGS) entry which is preliminary data.</text>
</comment>
<dbReference type="GO" id="GO:0030288">
    <property type="term" value="C:outer membrane-bounded periplasmic space"/>
    <property type="evidence" value="ECO:0007669"/>
    <property type="project" value="TreeGrafter"/>
</dbReference>
<dbReference type="SUPFAM" id="SSF52096">
    <property type="entry name" value="ClpP/crotonase"/>
    <property type="match status" value="1"/>
</dbReference>
<sequence length="685" mass="76502">MKNKIRIFTVLAILLPFALAAQAPGDDFNKLFHGVANVLKANHYSQRAYDDSFAIKVYAQYMNWLDNEQLIFLQPDISLLQQAGMNIDDELNGAPVQFYQKVAAVFRKRIVETEATCNNILDKPFRFTINETWQSSQPGQSSYPASKADQVAKCTRWLKSLALERLAAMPLKEIGNVRAEQIVRKILLQNIRKKFADYKSYSDSLFFYQYLKTIPYSADPHSFYQTEEESQAWKSTMDGKRAAYYGVGMQLSEAGGYLTVKATIPGGSAAASHQVEAGDIIVSIEQENGEKEAVAGHNMNEVLSLIIGQEGTIVKLHLRKPGGALHTVALKRAELSQEPPRANSLIVEKDGKRIGYLRFPMFYNGAFMDIRKEMKKLKHEQVDGVIIDLRNNGGGSFMDVAQMIGDFIPAGPRVQIRDKDGKIDDNRDIDGKTIYDGSLVVMVNGGSASASELFSSAMQDYKRAIIIGAPSFGKGTVQGNQPIVEKIPNFNGGYINTDPLGGALWLTSQKFYRISGRSVQLKGVTPDIVLPDYLDYTRSREKDNANPIPYDEIQPAVYTNWSAGYDLKAVTEKLQQRVIAIPVIKQLRENQDQLRKLSQLPLNLQWNKYMDRQKAIAELLAASEKLQKSDITQAVRLLQADADNNRRSPSQVSGQLLMMKEVETDREVAVAADALLMMTTAKTKE</sequence>
<dbReference type="InterPro" id="IPR040573">
    <property type="entry name" value="TSP_N"/>
</dbReference>
<feature type="domain" description="PDZ" evidence="7">
    <location>
        <begin position="236"/>
        <end position="306"/>
    </location>
</feature>
<evidence type="ECO:0000256" key="5">
    <source>
        <dbReference type="RuleBase" id="RU004404"/>
    </source>
</evidence>
<dbReference type="Proteomes" id="UP000552864">
    <property type="component" value="Unassembled WGS sequence"/>
</dbReference>
<dbReference type="InterPro" id="IPR005151">
    <property type="entry name" value="Tail-specific_protease"/>
</dbReference>
<keyword evidence="4 5" id="KW-0720">Serine protease</keyword>
<keyword evidence="6" id="KW-0732">Signal</keyword>
<dbReference type="Pfam" id="PF03572">
    <property type="entry name" value="Peptidase_S41"/>
    <property type="match status" value="1"/>
</dbReference>
<accession>A0A847SM05</accession>
<dbReference type="PANTHER" id="PTHR32060">
    <property type="entry name" value="TAIL-SPECIFIC PROTEASE"/>
    <property type="match status" value="1"/>
</dbReference>
<evidence type="ECO:0000313" key="8">
    <source>
        <dbReference type="EMBL" id="NLR78406.1"/>
    </source>
</evidence>
<dbReference type="CDD" id="cd07560">
    <property type="entry name" value="Peptidase_S41_CPP"/>
    <property type="match status" value="1"/>
</dbReference>
<proteinExistence type="inferred from homology"/>
<dbReference type="NCBIfam" id="TIGR00225">
    <property type="entry name" value="prc"/>
    <property type="match status" value="1"/>
</dbReference>
<dbReference type="GO" id="GO:0006508">
    <property type="term" value="P:proteolysis"/>
    <property type="evidence" value="ECO:0007669"/>
    <property type="project" value="UniProtKB-KW"/>
</dbReference>
<dbReference type="InterPro" id="IPR036034">
    <property type="entry name" value="PDZ_sf"/>
</dbReference>
<dbReference type="SUPFAM" id="SSF50156">
    <property type="entry name" value="PDZ domain-like"/>
    <property type="match status" value="1"/>
</dbReference>
<dbReference type="Pfam" id="PF11818">
    <property type="entry name" value="DUF3340"/>
    <property type="match status" value="1"/>
</dbReference>
<gene>
    <name evidence="8" type="ORF">HGH91_07205</name>
</gene>
<evidence type="ECO:0000256" key="6">
    <source>
        <dbReference type="SAM" id="SignalP"/>
    </source>
</evidence>
<dbReference type="GO" id="GO:0008236">
    <property type="term" value="F:serine-type peptidase activity"/>
    <property type="evidence" value="ECO:0007669"/>
    <property type="project" value="UniProtKB-KW"/>
</dbReference>
<keyword evidence="2 5" id="KW-0645">Protease</keyword>